<keyword evidence="3" id="KW-1185">Reference proteome</keyword>
<protein>
    <submittedName>
        <fullName evidence="2">Uncharacterized protein</fullName>
    </submittedName>
</protein>
<gene>
    <name evidence="2" type="ORF">M404DRAFT_36493</name>
</gene>
<organism evidence="2 3">
    <name type="scientific">Pisolithus tinctorius Marx 270</name>
    <dbReference type="NCBI Taxonomy" id="870435"/>
    <lineage>
        <taxon>Eukaryota</taxon>
        <taxon>Fungi</taxon>
        <taxon>Dikarya</taxon>
        <taxon>Basidiomycota</taxon>
        <taxon>Agaricomycotina</taxon>
        <taxon>Agaricomycetes</taxon>
        <taxon>Agaricomycetidae</taxon>
        <taxon>Boletales</taxon>
        <taxon>Sclerodermatineae</taxon>
        <taxon>Pisolithaceae</taxon>
        <taxon>Pisolithus</taxon>
    </lineage>
</organism>
<name>A0A0C3NBQ5_PISTI</name>
<evidence type="ECO:0000313" key="2">
    <source>
        <dbReference type="EMBL" id="KIN93003.1"/>
    </source>
</evidence>
<sequence length="97" mass="10845">MSMRRPRKPDPTSDSSESDSDQSDSAQTSSRHHHNGKINKSKTKSKKSRDCAVSTPRDQCLHAARWIPRAFDMYCNLNEVIQVSRALEADDTASGPQ</sequence>
<reference evidence="2 3" key="1">
    <citation type="submission" date="2014-04" db="EMBL/GenBank/DDBJ databases">
        <authorList>
            <consortium name="DOE Joint Genome Institute"/>
            <person name="Kuo A."/>
            <person name="Kohler A."/>
            <person name="Costa M.D."/>
            <person name="Nagy L.G."/>
            <person name="Floudas D."/>
            <person name="Copeland A."/>
            <person name="Barry K.W."/>
            <person name="Cichocki N."/>
            <person name="Veneault-Fourrey C."/>
            <person name="LaButti K."/>
            <person name="Lindquist E.A."/>
            <person name="Lipzen A."/>
            <person name="Lundell T."/>
            <person name="Morin E."/>
            <person name="Murat C."/>
            <person name="Sun H."/>
            <person name="Tunlid A."/>
            <person name="Henrissat B."/>
            <person name="Grigoriev I.V."/>
            <person name="Hibbett D.S."/>
            <person name="Martin F."/>
            <person name="Nordberg H.P."/>
            <person name="Cantor M.N."/>
            <person name="Hua S.X."/>
        </authorList>
    </citation>
    <scope>NUCLEOTIDE SEQUENCE [LARGE SCALE GENOMIC DNA]</scope>
    <source>
        <strain evidence="2 3">Marx 270</strain>
    </source>
</reference>
<dbReference type="AlphaFoldDB" id="A0A0C3NBQ5"/>
<reference evidence="3" key="2">
    <citation type="submission" date="2015-01" db="EMBL/GenBank/DDBJ databases">
        <title>Evolutionary Origins and Diversification of the Mycorrhizal Mutualists.</title>
        <authorList>
            <consortium name="DOE Joint Genome Institute"/>
            <consortium name="Mycorrhizal Genomics Consortium"/>
            <person name="Kohler A."/>
            <person name="Kuo A."/>
            <person name="Nagy L.G."/>
            <person name="Floudas D."/>
            <person name="Copeland A."/>
            <person name="Barry K.W."/>
            <person name="Cichocki N."/>
            <person name="Veneault-Fourrey C."/>
            <person name="LaButti K."/>
            <person name="Lindquist E.A."/>
            <person name="Lipzen A."/>
            <person name="Lundell T."/>
            <person name="Morin E."/>
            <person name="Murat C."/>
            <person name="Riley R."/>
            <person name="Ohm R."/>
            <person name="Sun H."/>
            <person name="Tunlid A."/>
            <person name="Henrissat B."/>
            <person name="Grigoriev I.V."/>
            <person name="Hibbett D.S."/>
            <person name="Martin F."/>
        </authorList>
    </citation>
    <scope>NUCLEOTIDE SEQUENCE [LARGE SCALE GENOMIC DNA]</scope>
    <source>
        <strain evidence="3">Marx 270</strain>
    </source>
</reference>
<dbReference type="HOGENOM" id="CLU_2347570_0_0_1"/>
<dbReference type="EMBL" id="KN832259">
    <property type="protein sequence ID" value="KIN93003.1"/>
    <property type="molecule type" value="Genomic_DNA"/>
</dbReference>
<feature type="compositionally biased region" description="Basic residues" evidence="1">
    <location>
        <begin position="30"/>
        <end position="47"/>
    </location>
</feature>
<dbReference type="OrthoDB" id="10358926at2759"/>
<dbReference type="InParanoid" id="A0A0C3NBQ5"/>
<accession>A0A0C3NBQ5</accession>
<evidence type="ECO:0000313" key="3">
    <source>
        <dbReference type="Proteomes" id="UP000054217"/>
    </source>
</evidence>
<feature type="region of interest" description="Disordered" evidence="1">
    <location>
        <begin position="1"/>
        <end position="59"/>
    </location>
</feature>
<evidence type="ECO:0000256" key="1">
    <source>
        <dbReference type="SAM" id="MobiDB-lite"/>
    </source>
</evidence>
<dbReference type="Proteomes" id="UP000054217">
    <property type="component" value="Unassembled WGS sequence"/>
</dbReference>
<proteinExistence type="predicted"/>